<gene>
    <name evidence="3" type="ORF">PIB30_104873</name>
</gene>
<keyword evidence="4" id="KW-1185">Reference proteome</keyword>
<comment type="caution">
    <text evidence="3">The sequence shown here is derived from an EMBL/GenBank/DDBJ whole genome shotgun (WGS) entry which is preliminary data.</text>
</comment>
<name>A0ABU6QZ64_9FABA</name>
<feature type="region of interest" description="Disordered" evidence="2">
    <location>
        <begin position="74"/>
        <end position="103"/>
    </location>
</feature>
<organism evidence="3 4">
    <name type="scientific">Stylosanthes scabra</name>
    <dbReference type="NCBI Taxonomy" id="79078"/>
    <lineage>
        <taxon>Eukaryota</taxon>
        <taxon>Viridiplantae</taxon>
        <taxon>Streptophyta</taxon>
        <taxon>Embryophyta</taxon>
        <taxon>Tracheophyta</taxon>
        <taxon>Spermatophyta</taxon>
        <taxon>Magnoliopsida</taxon>
        <taxon>eudicotyledons</taxon>
        <taxon>Gunneridae</taxon>
        <taxon>Pentapetalae</taxon>
        <taxon>rosids</taxon>
        <taxon>fabids</taxon>
        <taxon>Fabales</taxon>
        <taxon>Fabaceae</taxon>
        <taxon>Papilionoideae</taxon>
        <taxon>50 kb inversion clade</taxon>
        <taxon>dalbergioids sensu lato</taxon>
        <taxon>Dalbergieae</taxon>
        <taxon>Pterocarpus clade</taxon>
        <taxon>Stylosanthes</taxon>
    </lineage>
</organism>
<protein>
    <submittedName>
        <fullName evidence="3">Uncharacterized protein</fullName>
    </submittedName>
</protein>
<evidence type="ECO:0000256" key="2">
    <source>
        <dbReference type="SAM" id="MobiDB-lite"/>
    </source>
</evidence>
<reference evidence="3 4" key="1">
    <citation type="journal article" date="2023" name="Plants (Basel)">
        <title>Bridging the Gap: Combining Genomics and Transcriptomics Approaches to Understand Stylosanthes scabra, an Orphan Legume from the Brazilian Caatinga.</title>
        <authorList>
            <person name="Ferreira-Neto J.R.C."/>
            <person name="da Silva M.D."/>
            <person name="Binneck E."/>
            <person name="de Melo N.F."/>
            <person name="da Silva R.H."/>
            <person name="de Melo A.L.T.M."/>
            <person name="Pandolfi V."/>
            <person name="Bustamante F.O."/>
            <person name="Brasileiro-Vidal A.C."/>
            <person name="Benko-Iseppon A.M."/>
        </authorList>
    </citation>
    <scope>NUCLEOTIDE SEQUENCE [LARGE SCALE GENOMIC DNA]</scope>
    <source>
        <tissue evidence="3">Leaves</tissue>
    </source>
</reference>
<keyword evidence="1" id="KW-0175">Coiled coil</keyword>
<evidence type="ECO:0000313" key="3">
    <source>
        <dbReference type="EMBL" id="MED6116921.1"/>
    </source>
</evidence>
<proteinExistence type="predicted"/>
<feature type="compositionally biased region" description="Low complexity" evidence="2">
    <location>
        <begin position="94"/>
        <end position="103"/>
    </location>
</feature>
<sequence>MPRMKKTQKRSREGESSVEPPPSNHPLAKWFHAKEDLIFYELRLAGRKEIPPSNENVKHLNARCEINEATLHHMGRGKEEEAPPMEFRGHPGLSSSSQEQPSMSDLMQVLQSIEYNVDQRFQRIEDNQARMETNQQNLSQQIQSLQKEQRKIWRSVRRVEAWTFDEDFDGDLDEDQD</sequence>
<evidence type="ECO:0000256" key="1">
    <source>
        <dbReference type="SAM" id="Coils"/>
    </source>
</evidence>
<feature type="region of interest" description="Disordered" evidence="2">
    <location>
        <begin position="1"/>
        <end position="28"/>
    </location>
</feature>
<accession>A0ABU6QZ64</accession>
<evidence type="ECO:0000313" key="4">
    <source>
        <dbReference type="Proteomes" id="UP001341840"/>
    </source>
</evidence>
<feature type="coiled-coil region" evidence="1">
    <location>
        <begin position="121"/>
        <end position="148"/>
    </location>
</feature>
<dbReference type="Proteomes" id="UP001341840">
    <property type="component" value="Unassembled WGS sequence"/>
</dbReference>
<dbReference type="EMBL" id="JASCZI010003715">
    <property type="protein sequence ID" value="MED6116921.1"/>
    <property type="molecule type" value="Genomic_DNA"/>
</dbReference>